<feature type="transmembrane region" description="Helical" evidence="1">
    <location>
        <begin position="95"/>
        <end position="115"/>
    </location>
</feature>
<dbReference type="EMBL" id="JAEEFW010000003">
    <property type="protein sequence ID" value="MBU4632897.1"/>
    <property type="molecule type" value="Genomic_DNA"/>
</dbReference>
<organism evidence="2 3">
    <name type="scientific">Pseudomonas chlororaphis subsp. aurantiaca</name>
    <dbReference type="NCBI Taxonomy" id="86192"/>
    <lineage>
        <taxon>Bacteria</taxon>
        <taxon>Pseudomonadati</taxon>
        <taxon>Pseudomonadota</taxon>
        <taxon>Gammaproteobacteria</taxon>
        <taxon>Pseudomonadales</taxon>
        <taxon>Pseudomonadaceae</taxon>
        <taxon>Pseudomonas</taxon>
    </lineage>
</organism>
<dbReference type="Pfam" id="PF19911">
    <property type="entry name" value="DUF6384"/>
    <property type="match status" value="2"/>
</dbReference>
<evidence type="ECO:0000313" key="2">
    <source>
        <dbReference type="EMBL" id="MBU4632897.1"/>
    </source>
</evidence>
<dbReference type="Proteomes" id="UP000787568">
    <property type="component" value="Unassembled WGS sequence"/>
</dbReference>
<evidence type="ECO:0000256" key="1">
    <source>
        <dbReference type="SAM" id="Phobius"/>
    </source>
</evidence>
<evidence type="ECO:0000313" key="3">
    <source>
        <dbReference type="Proteomes" id="UP000787568"/>
    </source>
</evidence>
<accession>A0AAJ0ZHX9</accession>
<proteinExistence type="predicted"/>
<keyword evidence="1" id="KW-1133">Transmembrane helix</keyword>
<name>A0AAJ0ZHX9_9PSED</name>
<dbReference type="InterPro" id="IPR045964">
    <property type="entry name" value="DUF6384"/>
</dbReference>
<gene>
    <name evidence="2" type="ORF">I8747_08770</name>
</gene>
<keyword evidence="1" id="KW-0472">Membrane</keyword>
<comment type="caution">
    <text evidence="2">The sequence shown here is derived from an EMBL/GenBank/DDBJ whole genome shotgun (WGS) entry which is preliminary data.</text>
</comment>
<protein>
    <submittedName>
        <fullName evidence="2">Uncharacterized protein</fullName>
    </submittedName>
</protein>
<dbReference type="AlphaFoldDB" id="A0AAJ0ZHX9"/>
<dbReference type="RefSeq" id="WP_216310552.1">
    <property type="nucleotide sequence ID" value="NZ_JAEEFW010000003.1"/>
</dbReference>
<sequence length="474" mass="52051">MSQVSLTEQMGAMALIDELRHSQAETQKHLDLPRHRQAVAERIREFYRSRGIEVEDALVEEGVRNFFAARFTYQPPPLGFWSRLLAEFYISRSKWLGPASIAFVLSGVVIFGFSFSSSFLGGMKTSLVQGKVDRAQALAQSEAVQLGQLQNRLSALEADMFAANVPAAERMFELARERLDRVRGLMRITLPSKVSAESRKNDLALVDQANKNLQQGTADLQAVEAWLNDLSQLLAAEAKLRELLASAPYTSLSSTFPELKAQAADARSALDHADTQGVPAARTAVDKLGALIPRINMISPYLTRLQDAQNGVRKMGLSTEDLAQFQPLLAAVNEAVLGLNTAAAEHGLQEVERLRTVAATPLTLEVVSRTGEKSMIERNYDPTGGKTWYLLTEASDASGNVVPVPITSIESGERRYASIFGVRVSQATYQAAKNDKLLDGHVDDRLMGKKAANSLTFTFVKGPVKTKPDYILEW</sequence>
<keyword evidence="1" id="KW-0812">Transmembrane</keyword>
<reference evidence="2" key="1">
    <citation type="submission" date="2020-12" db="EMBL/GenBank/DDBJ databases">
        <title>Generalized mutagenesis with transposon Tn5. A laboratory procedure for the identification of genes responsible for a bacterial phenotype and its regulation, illustrated with phenazine production in Pseudomonas chlororaphis.</title>
        <authorList>
            <person name="Muzio F."/>
            <person name="Sobrero P."/>
            <person name="Agaras B."/>
            <person name="Valverde C."/>
        </authorList>
    </citation>
    <scope>NUCLEOTIDE SEQUENCE</scope>
    <source>
        <strain evidence="2">SMMP3</strain>
    </source>
</reference>